<gene>
    <name evidence="2" type="ORF">BSL78_24714</name>
</gene>
<dbReference type="EMBL" id="MRZV01001358">
    <property type="protein sequence ID" value="PIK38445.1"/>
    <property type="molecule type" value="Genomic_DNA"/>
</dbReference>
<accession>A0A2G8JRZ0</accession>
<dbReference type="Gene3D" id="2.60.40.10">
    <property type="entry name" value="Immunoglobulins"/>
    <property type="match status" value="1"/>
</dbReference>
<dbReference type="SUPFAM" id="SSF48726">
    <property type="entry name" value="Immunoglobulin"/>
    <property type="match status" value="1"/>
</dbReference>
<organism evidence="2 3">
    <name type="scientific">Stichopus japonicus</name>
    <name type="common">Sea cucumber</name>
    <dbReference type="NCBI Taxonomy" id="307972"/>
    <lineage>
        <taxon>Eukaryota</taxon>
        <taxon>Metazoa</taxon>
        <taxon>Echinodermata</taxon>
        <taxon>Eleutherozoa</taxon>
        <taxon>Echinozoa</taxon>
        <taxon>Holothuroidea</taxon>
        <taxon>Aspidochirotacea</taxon>
        <taxon>Aspidochirotida</taxon>
        <taxon>Stichopodidae</taxon>
        <taxon>Apostichopus</taxon>
    </lineage>
</organism>
<reference evidence="2 3" key="1">
    <citation type="journal article" date="2017" name="PLoS Biol.">
        <title>The sea cucumber genome provides insights into morphological evolution and visceral regeneration.</title>
        <authorList>
            <person name="Zhang X."/>
            <person name="Sun L."/>
            <person name="Yuan J."/>
            <person name="Sun Y."/>
            <person name="Gao Y."/>
            <person name="Zhang L."/>
            <person name="Li S."/>
            <person name="Dai H."/>
            <person name="Hamel J.F."/>
            <person name="Liu C."/>
            <person name="Yu Y."/>
            <person name="Liu S."/>
            <person name="Lin W."/>
            <person name="Guo K."/>
            <person name="Jin S."/>
            <person name="Xu P."/>
            <person name="Storey K.B."/>
            <person name="Huan P."/>
            <person name="Zhang T."/>
            <person name="Zhou Y."/>
            <person name="Zhang J."/>
            <person name="Lin C."/>
            <person name="Li X."/>
            <person name="Xing L."/>
            <person name="Huo D."/>
            <person name="Sun M."/>
            <person name="Wang L."/>
            <person name="Mercier A."/>
            <person name="Li F."/>
            <person name="Yang H."/>
            <person name="Xiang J."/>
        </authorList>
    </citation>
    <scope>NUCLEOTIDE SEQUENCE [LARGE SCALE GENOMIC DNA]</scope>
    <source>
        <strain evidence="2">Shaxun</strain>
        <tissue evidence="2">Muscle</tissue>
    </source>
</reference>
<dbReference type="InterPro" id="IPR013783">
    <property type="entry name" value="Ig-like_fold"/>
</dbReference>
<feature type="domain" description="Immunoglobulin" evidence="1">
    <location>
        <begin position="23"/>
        <end position="122"/>
    </location>
</feature>
<keyword evidence="3" id="KW-1185">Reference proteome</keyword>
<dbReference type="SMART" id="SM00409">
    <property type="entry name" value="IG"/>
    <property type="match status" value="1"/>
</dbReference>
<evidence type="ECO:0000313" key="3">
    <source>
        <dbReference type="Proteomes" id="UP000230750"/>
    </source>
</evidence>
<protein>
    <recommendedName>
        <fullName evidence="1">Immunoglobulin domain-containing protein</fullName>
    </recommendedName>
</protein>
<comment type="caution">
    <text evidence="2">The sequence shown here is derived from an EMBL/GenBank/DDBJ whole genome shotgun (WGS) entry which is preliminary data.</text>
</comment>
<name>A0A2G8JRZ0_STIJA</name>
<dbReference type="OrthoDB" id="6431884at2759"/>
<dbReference type="InterPro" id="IPR013106">
    <property type="entry name" value="Ig_V-set"/>
</dbReference>
<dbReference type="InterPro" id="IPR036179">
    <property type="entry name" value="Ig-like_dom_sf"/>
</dbReference>
<evidence type="ECO:0000313" key="2">
    <source>
        <dbReference type="EMBL" id="PIK38445.1"/>
    </source>
</evidence>
<dbReference type="Proteomes" id="UP000230750">
    <property type="component" value="Unassembled WGS sequence"/>
</dbReference>
<sequence length="380" mass="42536">MLGRLSSPYSFTSSSRQRSCDMPVPQYAELGGSATIQCDFDIVNTYNVYWYRSVQDTTPFIRYDRGTVPPISGSGFDTASYSVSGKGSLIIFDVETDNERTYKVLAYNRNDDKSETLFVDVHTHAKCEQAFPLINYCKNQSTCLVDSDSIKGLGCSFGCSIPAAELRLYIKRGDHEETIAVNDKEESDGTQVDLTSKGIYRCKFFDGEKFGAYEQSVTVLVSPSPPFLLVDGCPQTTQPCSVNIMVTTSYHNVTCYVNEVYPKLSLSLENEFADEMAIWNFSSLTVARNDRYTISASAELQLLDPFSCNDEHFIICRALGVGAFAMVNSEKKIKISWGKKRKIFRNRLTAVMVSEFRKGHGGVRRTVLTGHNHRDNGYQP</sequence>
<dbReference type="AlphaFoldDB" id="A0A2G8JRZ0"/>
<proteinExistence type="predicted"/>
<evidence type="ECO:0000259" key="1">
    <source>
        <dbReference type="SMART" id="SM00409"/>
    </source>
</evidence>
<dbReference type="InterPro" id="IPR003599">
    <property type="entry name" value="Ig_sub"/>
</dbReference>
<dbReference type="Pfam" id="PF07686">
    <property type="entry name" value="V-set"/>
    <property type="match status" value="1"/>
</dbReference>